<dbReference type="Proteomes" id="UP000658733">
    <property type="component" value="Unassembled WGS sequence"/>
</dbReference>
<dbReference type="RefSeq" id="WP_278523554.1">
    <property type="nucleotide sequence ID" value="NZ_JADIIN010000059.1"/>
</dbReference>
<gene>
    <name evidence="1" type="ORF">ISP01_07325</name>
</gene>
<protein>
    <submittedName>
        <fullName evidence="1">Uncharacterized protein</fullName>
    </submittedName>
</protein>
<comment type="caution">
    <text evidence="1">The sequence shown here is derived from an EMBL/GenBank/DDBJ whole genome shotgun (WGS) entry which is preliminary data.</text>
</comment>
<organism evidence="1 2">
    <name type="scientific">Methanobrevibacter arboriphilus</name>
    <dbReference type="NCBI Taxonomy" id="39441"/>
    <lineage>
        <taxon>Archaea</taxon>
        <taxon>Methanobacteriati</taxon>
        <taxon>Methanobacteriota</taxon>
        <taxon>Methanomada group</taxon>
        <taxon>Methanobacteria</taxon>
        <taxon>Methanobacteriales</taxon>
        <taxon>Methanobacteriaceae</taxon>
        <taxon>Methanobrevibacter</taxon>
    </lineage>
</organism>
<reference evidence="1" key="1">
    <citation type="submission" date="2020-10" db="EMBL/GenBank/DDBJ databases">
        <title>Dehalococcoides mccartyi of a TCE/Cr reducing biochatode.</title>
        <authorList>
            <person name="Matturro B."/>
        </authorList>
    </citation>
    <scope>NUCLEOTIDE SEQUENCE</scope>
    <source>
        <strain evidence="1">Bin4</strain>
    </source>
</reference>
<sequence>MFFNIIVQKEDNKIVGVTVGFPVDESFLDDFYNPSFLNEEGKEETFENTTTDYYSMIEESFDLLQEFSDGKEFKYINEGIIGVEI</sequence>
<proteinExistence type="predicted"/>
<evidence type="ECO:0000313" key="1">
    <source>
        <dbReference type="EMBL" id="MBF4469202.1"/>
    </source>
</evidence>
<accession>A0A843ADT3</accession>
<evidence type="ECO:0000313" key="2">
    <source>
        <dbReference type="Proteomes" id="UP000658733"/>
    </source>
</evidence>
<dbReference type="AlphaFoldDB" id="A0A843ADT3"/>
<dbReference type="EMBL" id="JADIIN010000059">
    <property type="protein sequence ID" value="MBF4469202.1"/>
    <property type="molecule type" value="Genomic_DNA"/>
</dbReference>
<name>A0A843ADT3_METAZ</name>